<dbReference type="GO" id="GO:0046872">
    <property type="term" value="F:metal ion binding"/>
    <property type="evidence" value="ECO:0007669"/>
    <property type="project" value="UniProtKB-KW"/>
</dbReference>
<keyword evidence="4" id="KW-0598">Phosphotransferase system</keyword>
<dbReference type="Pfam" id="PF02255">
    <property type="entry name" value="PTS_IIA"/>
    <property type="match status" value="1"/>
</dbReference>
<accession>A0AAW9JPG8</accession>
<dbReference type="AlphaFoldDB" id="A0AAW9JPG8"/>
<evidence type="ECO:0000256" key="3">
    <source>
        <dbReference type="ARBA" id="ARBA00022679"/>
    </source>
</evidence>
<keyword evidence="6" id="KW-0460">Magnesium</keyword>
<dbReference type="PROSITE" id="PS51095">
    <property type="entry name" value="PTS_EIIA_TYPE_3"/>
    <property type="match status" value="1"/>
</dbReference>
<dbReference type="GeneID" id="83607009"/>
<dbReference type="PIRSF" id="PIRSF000699">
    <property type="entry name" value="PTS_IILac_III"/>
    <property type="match status" value="1"/>
</dbReference>
<evidence type="ECO:0000313" key="8">
    <source>
        <dbReference type="EMBL" id="MDZ5757463.1"/>
    </source>
</evidence>
<evidence type="ECO:0000256" key="1">
    <source>
        <dbReference type="ARBA" id="ARBA00022448"/>
    </source>
</evidence>
<feature type="active site" description="Tele-phosphohistidine intermediate" evidence="5">
    <location>
        <position position="73"/>
    </location>
</feature>
<comment type="caution">
    <text evidence="8">The sequence shown here is derived from an EMBL/GenBank/DDBJ whole genome shotgun (WGS) entry which is preliminary data.</text>
</comment>
<dbReference type="Proteomes" id="UP001290462">
    <property type="component" value="Unassembled WGS sequence"/>
</dbReference>
<proteinExistence type="predicted"/>
<dbReference type="CDD" id="cd00215">
    <property type="entry name" value="PTS_IIA_lac"/>
    <property type="match status" value="1"/>
</dbReference>
<dbReference type="InterPro" id="IPR003188">
    <property type="entry name" value="PTS_IIA_lac/cel"/>
</dbReference>
<feature type="binding site" evidence="6">
    <location>
        <position position="76"/>
    </location>
    <ligand>
        <name>Mg(2+)</name>
        <dbReference type="ChEBI" id="CHEBI:18420"/>
        <note>ligand shared between all trimeric partners</note>
    </ligand>
</feature>
<name>A0AAW9JPG8_CARML</name>
<keyword evidence="6" id="KW-0479">Metal-binding</keyword>
<dbReference type="GO" id="GO:0009401">
    <property type="term" value="P:phosphoenolpyruvate-dependent sugar phosphotransferase system"/>
    <property type="evidence" value="ECO:0007669"/>
    <property type="project" value="UniProtKB-KW"/>
</dbReference>
<gene>
    <name evidence="8" type="ORF">RAK27_02170</name>
</gene>
<reference evidence="8" key="1">
    <citation type="submission" date="2023-08" db="EMBL/GenBank/DDBJ databases">
        <title>Genomic characterization of piscicolin 126 produced by Carnobacterium maltaromaticum CM22 strain isolated from salmon (Salmo salar).</title>
        <authorList>
            <person name="Gonzalez-Gragera E."/>
            <person name="Garcia-Lopez J.D."/>
            <person name="Teso-Perez C."/>
            <person name="Gimenez-Hernandez I."/>
            <person name="Peralta-Sanchez J.M."/>
            <person name="Valdivia E."/>
            <person name="Montalban-Lopez M."/>
            <person name="Martin-Platero A.M."/>
            <person name="Banos A."/>
            <person name="Martinez-Bueno M."/>
        </authorList>
    </citation>
    <scope>NUCLEOTIDE SEQUENCE</scope>
    <source>
        <strain evidence="8">CM22</strain>
    </source>
</reference>
<feature type="modified residue" description="Phosphohistidine; by HPr" evidence="7">
    <location>
        <position position="73"/>
    </location>
</feature>
<sequence length="103" mass="11829">MEERIFEIIIHGGNARGMAYEALEKARAGEYEEVERLLAECKSEMTLAHNTQTKLVQDEIRGDEIKISLLLIHAQDQLMTAMAEQTLILQMIDMQKEINLLKK</sequence>
<keyword evidence="1" id="KW-0813">Transport</keyword>
<dbReference type="EMBL" id="JAVBVO010000001">
    <property type="protein sequence ID" value="MDZ5757463.1"/>
    <property type="molecule type" value="Genomic_DNA"/>
</dbReference>
<comment type="cofactor">
    <cofactor evidence="6">
        <name>Mg(2+)</name>
        <dbReference type="ChEBI" id="CHEBI:18420"/>
    </cofactor>
    <text evidence="6">Binds 1 Mg(2+) ion per trimer.</text>
</comment>
<evidence type="ECO:0000313" key="9">
    <source>
        <dbReference type="Proteomes" id="UP001290462"/>
    </source>
</evidence>
<dbReference type="GO" id="GO:0016740">
    <property type="term" value="F:transferase activity"/>
    <property type="evidence" value="ECO:0007669"/>
    <property type="project" value="UniProtKB-KW"/>
</dbReference>
<evidence type="ECO:0000256" key="2">
    <source>
        <dbReference type="ARBA" id="ARBA00022597"/>
    </source>
</evidence>
<organism evidence="8 9">
    <name type="scientific">Carnobacterium maltaromaticum</name>
    <name type="common">Carnobacterium piscicola</name>
    <dbReference type="NCBI Taxonomy" id="2751"/>
    <lineage>
        <taxon>Bacteria</taxon>
        <taxon>Bacillati</taxon>
        <taxon>Bacillota</taxon>
        <taxon>Bacilli</taxon>
        <taxon>Lactobacillales</taxon>
        <taxon>Carnobacteriaceae</taxon>
        <taxon>Carnobacterium</taxon>
    </lineage>
</organism>
<evidence type="ECO:0000256" key="4">
    <source>
        <dbReference type="ARBA" id="ARBA00022683"/>
    </source>
</evidence>
<dbReference type="Gene3D" id="1.20.58.80">
    <property type="entry name" value="Phosphotransferase system, lactose/cellobiose-type IIA subunit"/>
    <property type="match status" value="1"/>
</dbReference>
<protein>
    <submittedName>
        <fullName evidence="8">PTS lactose/cellobiose transporter subunit IIA</fullName>
    </submittedName>
</protein>
<dbReference type="PANTHER" id="PTHR34382:SF7">
    <property type="entry name" value="PTS SYSTEM N,N'-DIACETYLCHITOBIOSE-SPECIFIC EIIA COMPONENT"/>
    <property type="match status" value="1"/>
</dbReference>
<dbReference type="RefSeq" id="WP_010049903.1">
    <property type="nucleotide sequence ID" value="NZ_BJOJ01000032.1"/>
</dbReference>
<keyword evidence="3" id="KW-0808">Transferase</keyword>
<evidence type="ECO:0000256" key="7">
    <source>
        <dbReference type="PROSITE-ProRule" id="PRU00418"/>
    </source>
</evidence>
<keyword evidence="2" id="KW-0762">Sugar transport</keyword>
<evidence type="ECO:0000256" key="6">
    <source>
        <dbReference type="PIRSR" id="PIRSR000699-2"/>
    </source>
</evidence>
<dbReference type="PANTHER" id="PTHR34382">
    <property type="entry name" value="PTS SYSTEM N,N'-DIACETYLCHITOBIOSE-SPECIFIC EIIA COMPONENT"/>
    <property type="match status" value="1"/>
</dbReference>
<dbReference type="InterPro" id="IPR036542">
    <property type="entry name" value="PTS_IIA_lac/cel_sf"/>
</dbReference>
<evidence type="ECO:0000256" key="5">
    <source>
        <dbReference type="PIRSR" id="PIRSR000699-1"/>
    </source>
</evidence>
<dbReference type="SUPFAM" id="SSF46973">
    <property type="entry name" value="Enzyme IIa from lactose specific PTS, IIa-lac"/>
    <property type="match status" value="1"/>
</dbReference>